<dbReference type="GO" id="GO:0050661">
    <property type="term" value="F:NADP binding"/>
    <property type="evidence" value="ECO:0007669"/>
    <property type="project" value="InterPro"/>
</dbReference>
<dbReference type="PANTHER" id="PTHR43148">
    <property type="entry name" value="GLYCERALDEHYDE-3-PHOSPHATE DEHYDROGENASE 2"/>
    <property type="match status" value="1"/>
</dbReference>
<comment type="similarity">
    <text evidence="1 8">Belongs to the glyceraldehyde-3-phosphate dehydrogenase family.</text>
</comment>
<dbReference type="SMART" id="SM00846">
    <property type="entry name" value="Gp_dh_N"/>
    <property type="match status" value="1"/>
</dbReference>
<feature type="site" description="Activates thiol group during catalysis" evidence="7">
    <location>
        <position position="190"/>
    </location>
</feature>
<keyword evidence="6" id="KW-0520">NAD</keyword>
<feature type="binding site" evidence="6">
    <location>
        <position position="46"/>
    </location>
    <ligand>
        <name>NAD(+)</name>
        <dbReference type="ChEBI" id="CHEBI:57540"/>
    </ligand>
</feature>
<dbReference type="GO" id="GO:0016620">
    <property type="term" value="F:oxidoreductase activity, acting on the aldehyde or oxo group of donors, NAD or NADP as acceptor"/>
    <property type="evidence" value="ECO:0007669"/>
    <property type="project" value="InterPro"/>
</dbReference>
<comment type="caution">
    <text evidence="10">The sequence shown here is derived from an EMBL/GenBank/DDBJ whole genome shotgun (WGS) entry which is preliminary data.</text>
</comment>
<feature type="binding site" evidence="6">
    <location>
        <position position="133"/>
    </location>
    <ligand>
        <name>NAD(+)</name>
        <dbReference type="ChEBI" id="CHEBI:57540"/>
    </ligand>
</feature>
<reference evidence="10 11" key="1">
    <citation type="journal article" date="2013" name="PLoS ONE">
        <title>Lactobacillus paracasei comparative genomics: towards species pan-genome definition and exploitation of diversity.</title>
        <authorList>
            <person name="Smokvina T."/>
            <person name="Wels M."/>
            <person name="Polka J."/>
            <person name="Chervaux C."/>
            <person name="Brisse S."/>
            <person name="Boekhorst J."/>
            <person name="van Hylckama Vlieg J.E."/>
            <person name="Siezen R.J."/>
        </authorList>
    </citation>
    <scope>NUCLEOTIDE SEQUENCE [LARGE SCALE GENOMIC DNA]</scope>
    <source>
        <strain evidence="10 11">Lpp126</strain>
    </source>
</reference>
<evidence type="ECO:0000259" key="9">
    <source>
        <dbReference type="SMART" id="SM00846"/>
    </source>
</evidence>
<keyword evidence="6" id="KW-0547">Nucleotide-binding</keyword>
<dbReference type="FunFam" id="3.30.360.10:FF:000002">
    <property type="entry name" value="Glyceraldehyde-3-phosphate dehydrogenase"/>
    <property type="match status" value="1"/>
</dbReference>
<feature type="binding site" evidence="5">
    <location>
        <position position="193"/>
    </location>
    <ligand>
        <name>D-glyceraldehyde 3-phosphate</name>
        <dbReference type="ChEBI" id="CHEBI:59776"/>
    </ligand>
</feature>
<dbReference type="InterPro" id="IPR006424">
    <property type="entry name" value="Glyceraldehyde-3-P_DH_1"/>
</dbReference>
<feature type="binding site" evidence="5">
    <location>
        <position position="246"/>
    </location>
    <ligand>
        <name>D-glyceraldehyde 3-phosphate</name>
        <dbReference type="ChEBI" id="CHEBI:59776"/>
    </ligand>
</feature>
<dbReference type="Gene3D" id="3.40.50.720">
    <property type="entry name" value="NAD(P)-binding Rossmann-like Domain"/>
    <property type="match status" value="1"/>
</dbReference>
<dbReference type="NCBIfam" id="TIGR01534">
    <property type="entry name" value="GAPDH-I"/>
    <property type="match status" value="1"/>
</dbReference>
<dbReference type="PIRSF" id="PIRSF000149">
    <property type="entry name" value="GAP_DH"/>
    <property type="match status" value="1"/>
</dbReference>
<dbReference type="Pfam" id="PF00044">
    <property type="entry name" value="Gp_dh_N"/>
    <property type="match status" value="1"/>
</dbReference>
<feature type="binding site" evidence="5">
    <location>
        <begin position="162"/>
        <end position="164"/>
    </location>
    <ligand>
        <name>D-glyceraldehyde 3-phosphate</name>
        <dbReference type="ChEBI" id="CHEBI:59776"/>
    </ligand>
</feature>
<feature type="active site" description="Nucleophile" evidence="4">
    <location>
        <position position="163"/>
    </location>
</feature>
<feature type="binding site" evidence="6">
    <location>
        <begin position="20"/>
        <end position="21"/>
    </location>
    <ligand>
        <name>NAD(+)</name>
        <dbReference type="ChEBI" id="CHEBI:57540"/>
    </ligand>
</feature>
<organism evidence="10 11">
    <name type="scientific">Lacticaseibacillus paracasei subsp. paracasei Lpp126</name>
    <dbReference type="NCBI Taxonomy" id="1256206"/>
    <lineage>
        <taxon>Bacteria</taxon>
        <taxon>Bacillati</taxon>
        <taxon>Bacillota</taxon>
        <taxon>Bacilli</taxon>
        <taxon>Lactobacillales</taxon>
        <taxon>Lactobacillaceae</taxon>
        <taxon>Lacticaseibacillus</taxon>
    </lineage>
</organism>
<name>S2SZG8_LACPA</name>
<evidence type="ECO:0000256" key="2">
    <source>
        <dbReference type="ARBA" id="ARBA00021022"/>
    </source>
</evidence>
<evidence type="ECO:0000256" key="8">
    <source>
        <dbReference type="RuleBase" id="RU000397"/>
    </source>
</evidence>
<dbReference type="GO" id="GO:0006006">
    <property type="term" value="P:glucose metabolic process"/>
    <property type="evidence" value="ECO:0007669"/>
    <property type="project" value="InterPro"/>
</dbReference>
<dbReference type="EMBL" id="ANKC01000055">
    <property type="protein sequence ID" value="EPC89066.1"/>
    <property type="molecule type" value="Genomic_DNA"/>
</dbReference>
<dbReference type="PATRIC" id="fig|1256206.3.peg.156"/>
<dbReference type="Gene3D" id="3.30.360.10">
    <property type="entry name" value="Dihydrodipicolinate Reductase, domain 2"/>
    <property type="match status" value="1"/>
</dbReference>
<dbReference type="CDD" id="cd18126">
    <property type="entry name" value="GAPDH_I_C"/>
    <property type="match status" value="1"/>
</dbReference>
<feature type="binding site" evidence="5">
    <location>
        <begin position="223"/>
        <end position="224"/>
    </location>
    <ligand>
        <name>D-glyceraldehyde 3-phosphate</name>
        <dbReference type="ChEBI" id="CHEBI:59776"/>
    </ligand>
</feature>
<accession>S2SZG8</accession>
<dbReference type="CDD" id="cd05214">
    <property type="entry name" value="GAPDH_I_N"/>
    <property type="match status" value="1"/>
</dbReference>
<evidence type="ECO:0000256" key="1">
    <source>
        <dbReference type="ARBA" id="ARBA00007406"/>
    </source>
</evidence>
<evidence type="ECO:0000313" key="11">
    <source>
        <dbReference type="Proteomes" id="UP000014243"/>
    </source>
</evidence>
<feature type="binding site" evidence="6">
    <location>
        <position position="330"/>
    </location>
    <ligand>
        <name>NAD(+)</name>
        <dbReference type="ChEBI" id="CHEBI:57540"/>
    </ligand>
</feature>
<gene>
    <name evidence="10" type="ORF">Lpp126_00932</name>
</gene>
<dbReference type="FunFam" id="3.40.50.720:FF:000001">
    <property type="entry name" value="Glyceraldehyde-3-phosphate dehydrogenase"/>
    <property type="match status" value="1"/>
</dbReference>
<dbReference type="InterPro" id="IPR020831">
    <property type="entry name" value="GlycerAld/Erythrose_P_DH"/>
</dbReference>
<keyword evidence="3" id="KW-0560">Oxidoreductase</keyword>
<dbReference type="SUPFAM" id="SSF55347">
    <property type="entry name" value="Glyceraldehyde-3-phosphate dehydrogenase-like, C-terminal domain"/>
    <property type="match status" value="1"/>
</dbReference>
<dbReference type="PRINTS" id="PR00078">
    <property type="entry name" value="G3PDHDRGNASE"/>
</dbReference>
<feature type="domain" description="Glyceraldehyde 3-phosphate dehydrogenase NAD(P) binding" evidence="9">
    <location>
        <begin position="11"/>
        <end position="163"/>
    </location>
</feature>
<dbReference type="SUPFAM" id="SSF51735">
    <property type="entry name" value="NAD(P)-binding Rossmann-fold domains"/>
    <property type="match status" value="1"/>
</dbReference>
<feature type="non-terminal residue" evidence="10">
    <location>
        <position position="1"/>
    </location>
</feature>
<evidence type="ECO:0000256" key="5">
    <source>
        <dbReference type="PIRSR" id="PIRSR000149-2"/>
    </source>
</evidence>
<dbReference type="Pfam" id="PF02800">
    <property type="entry name" value="Gp_dh_C"/>
    <property type="match status" value="1"/>
</dbReference>
<dbReference type="Proteomes" id="UP000014243">
    <property type="component" value="Unassembled WGS sequence"/>
</dbReference>
<evidence type="ECO:0000313" key="10">
    <source>
        <dbReference type="EMBL" id="EPC89066.1"/>
    </source>
</evidence>
<proteinExistence type="inferred from homology"/>
<dbReference type="InterPro" id="IPR020829">
    <property type="entry name" value="GlycerAld_3-P_DH_cat"/>
</dbReference>
<dbReference type="GO" id="GO:0051287">
    <property type="term" value="F:NAD binding"/>
    <property type="evidence" value="ECO:0007669"/>
    <property type="project" value="InterPro"/>
</dbReference>
<protein>
    <recommendedName>
        <fullName evidence="2">Glyceraldehyde-3-phosphate dehydrogenase</fullName>
    </recommendedName>
</protein>
<dbReference type="AlphaFoldDB" id="S2SZG8"/>
<sequence length="348" mass="37541">FPKGGNFSMTVKIGINGFGRIGRLAFRRIYELGAKSNDIQVVAINDLTSPTMLAHLLKYDSTHGTFPGEVSATDNGIVVDGKEYRVYAEPQAQNIPWVKNDGVDYVLECTGFYTSAEKSQAHLDAGAKRVLISAPAGKMKTIVYNVNDDTLNADDKIVSAGSCTTNCLAPMAYFLNKEFGIEVGTMTTVHAYTSTQMLLDGPVRGGNLRAARSAAANTIPHSTGAAKAIGLVIPELNGKLQGHAQRVSVVDGSLTELVSILKTKNVTADQVNEAIKKHTENNPSFGWNEDEIVSSDVIGTTQGSIFDPTQTEVTTAGDYQLVKTVAWYDNEYGFTCQMIRTLLKFATL</sequence>
<dbReference type="InterPro" id="IPR036291">
    <property type="entry name" value="NAD(P)-bd_dom_sf"/>
</dbReference>
<evidence type="ECO:0000256" key="3">
    <source>
        <dbReference type="ARBA" id="ARBA00023002"/>
    </source>
</evidence>
<evidence type="ECO:0000256" key="6">
    <source>
        <dbReference type="PIRSR" id="PIRSR000149-3"/>
    </source>
</evidence>
<evidence type="ECO:0000256" key="4">
    <source>
        <dbReference type="PIRSR" id="PIRSR000149-1"/>
    </source>
</evidence>
<dbReference type="InterPro" id="IPR020828">
    <property type="entry name" value="GlycerAld_3-P_DH_NAD(P)-bd"/>
</dbReference>
<evidence type="ECO:0000256" key="7">
    <source>
        <dbReference type="PIRSR" id="PIRSR000149-4"/>
    </source>
</evidence>